<dbReference type="Pfam" id="PF03007">
    <property type="entry name" value="WS_DGAT_cat"/>
    <property type="match status" value="1"/>
</dbReference>
<dbReference type="SUPFAM" id="SSF52777">
    <property type="entry name" value="CoA-dependent acyltransferases"/>
    <property type="match status" value="1"/>
</dbReference>
<evidence type="ECO:0000256" key="8">
    <source>
        <dbReference type="SAM" id="MobiDB-lite"/>
    </source>
</evidence>
<evidence type="ECO:0000256" key="7">
    <source>
        <dbReference type="ARBA" id="ARBA00048109"/>
    </source>
</evidence>
<feature type="domain" description="O-acyltransferase WSD1-like N-terminal" evidence="9">
    <location>
        <begin position="33"/>
        <end position="191"/>
    </location>
</feature>
<organism evidence="11 12">
    <name type="scientific">Favolaschia claudopus</name>
    <dbReference type="NCBI Taxonomy" id="2862362"/>
    <lineage>
        <taxon>Eukaryota</taxon>
        <taxon>Fungi</taxon>
        <taxon>Dikarya</taxon>
        <taxon>Basidiomycota</taxon>
        <taxon>Agaricomycotina</taxon>
        <taxon>Agaricomycetes</taxon>
        <taxon>Agaricomycetidae</taxon>
        <taxon>Agaricales</taxon>
        <taxon>Marasmiineae</taxon>
        <taxon>Mycenaceae</taxon>
        <taxon>Favolaschia</taxon>
    </lineage>
</organism>
<accession>A0AAW0CQL2</accession>
<keyword evidence="4" id="KW-0012">Acyltransferase</keyword>
<dbReference type="GO" id="GO:0019432">
    <property type="term" value="P:triglyceride biosynthetic process"/>
    <property type="evidence" value="ECO:0007669"/>
    <property type="project" value="TreeGrafter"/>
</dbReference>
<dbReference type="PANTHER" id="PTHR31650">
    <property type="entry name" value="O-ACYLTRANSFERASE (WSD1-LIKE) FAMILY PROTEIN"/>
    <property type="match status" value="1"/>
</dbReference>
<gene>
    <name evidence="11" type="ORF">R3P38DRAFT_3448052</name>
</gene>
<dbReference type="Proteomes" id="UP001362999">
    <property type="component" value="Unassembled WGS sequence"/>
</dbReference>
<evidence type="ECO:0000313" key="11">
    <source>
        <dbReference type="EMBL" id="KAK7042284.1"/>
    </source>
</evidence>
<dbReference type="InterPro" id="IPR023213">
    <property type="entry name" value="CAT-like_dom_sf"/>
</dbReference>
<dbReference type="Pfam" id="PF06974">
    <property type="entry name" value="WS_DGAT_C"/>
    <property type="match status" value="1"/>
</dbReference>
<comment type="catalytic activity">
    <reaction evidence="6">
        <text>a long chain fatty alcohol + a fatty acyl-CoA = a long-chain alcohol wax ester + CoA</text>
        <dbReference type="Rhea" id="RHEA:38443"/>
        <dbReference type="ChEBI" id="CHEBI:17135"/>
        <dbReference type="ChEBI" id="CHEBI:57287"/>
        <dbReference type="ChEBI" id="CHEBI:77636"/>
        <dbReference type="ChEBI" id="CHEBI:235323"/>
        <dbReference type="EC" id="2.3.1.75"/>
    </reaction>
</comment>
<evidence type="ECO:0008006" key="13">
    <source>
        <dbReference type="Google" id="ProtNLM"/>
    </source>
</evidence>
<evidence type="ECO:0000256" key="2">
    <source>
        <dbReference type="ARBA" id="ARBA00005189"/>
    </source>
</evidence>
<keyword evidence="3" id="KW-0808">Transferase</keyword>
<name>A0AAW0CQL2_9AGAR</name>
<evidence type="ECO:0000256" key="1">
    <source>
        <dbReference type="ARBA" id="ARBA00004771"/>
    </source>
</evidence>
<evidence type="ECO:0000256" key="6">
    <source>
        <dbReference type="ARBA" id="ARBA00047604"/>
    </source>
</evidence>
<comment type="catalytic activity">
    <reaction evidence="7">
        <text>an acyl-CoA + a 1,2-diacyl-sn-glycerol = a triacyl-sn-glycerol + CoA</text>
        <dbReference type="Rhea" id="RHEA:10868"/>
        <dbReference type="ChEBI" id="CHEBI:17815"/>
        <dbReference type="ChEBI" id="CHEBI:57287"/>
        <dbReference type="ChEBI" id="CHEBI:58342"/>
        <dbReference type="ChEBI" id="CHEBI:64615"/>
        <dbReference type="EC" id="2.3.1.20"/>
    </reaction>
</comment>
<dbReference type="InterPro" id="IPR009721">
    <property type="entry name" value="O-acyltransferase_WSD1_C"/>
</dbReference>
<comment type="similarity">
    <text evidence="5">In the N-terminal section; belongs to the long-chain O-acyltransferase family.</text>
</comment>
<evidence type="ECO:0000313" key="12">
    <source>
        <dbReference type="Proteomes" id="UP001362999"/>
    </source>
</evidence>
<dbReference type="GO" id="GO:0004144">
    <property type="term" value="F:diacylglycerol O-acyltransferase activity"/>
    <property type="evidence" value="ECO:0007669"/>
    <property type="project" value="UniProtKB-EC"/>
</dbReference>
<dbReference type="EMBL" id="JAWWNJ010000013">
    <property type="protein sequence ID" value="KAK7042284.1"/>
    <property type="molecule type" value="Genomic_DNA"/>
</dbReference>
<evidence type="ECO:0000256" key="4">
    <source>
        <dbReference type="ARBA" id="ARBA00023315"/>
    </source>
</evidence>
<dbReference type="InterPro" id="IPR004255">
    <property type="entry name" value="O-acyltransferase_WSD1_N"/>
</dbReference>
<protein>
    <recommendedName>
        <fullName evidence="13">Diacylglycerol O-acyltransferase</fullName>
    </recommendedName>
</protein>
<dbReference type="GO" id="GO:0005886">
    <property type="term" value="C:plasma membrane"/>
    <property type="evidence" value="ECO:0007669"/>
    <property type="project" value="TreeGrafter"/>
</dbReference>
<dbReference type="InterPro" id="IPR045034">
    <property type="entry name" value="O-acyltransferase_WSD1-like"/>
</dbReference>
<feature type="compositionally biased region" description="Low complexity" evidence="8">
    <location>
        <begin position="152"/>
        <end position="161"/>
    </location>
</feature>
<evidence type="ECO:0000256" key="3">
    <source>
        <dbReference type="ARBA" id="ARBA00022679"/>
    </source>
</evidence>
<evidence type="ECO:0000259" key="10">
    <source>
        <dbReference type="Pfam" id="PF06974"/>
    </source>
</evidence>
<reference evidence="11 12" key="1">
    <citation type="journal article" date="2024" name="J Genomics">
        <title>Draft genome sequencing and assembly of Favolaschia claudopus CIRM-BRFM 2984 isolated from oak limbs.</title>
        <authorList>
            <person name="Navarro D."/>
            <person name="Drula E."/>
            <person name="Chaduli D."/>
            <person name="Cazenave R."/>
            <person name="Ahrendt S."/>
            <person name="Wang J."/>
            <person name="Lipzen A."/>
            <person name="Daum C."/>
            <person name="Barry K."/>
            <person name="Grigoriev I.V."/>
            <person name="Favel A."/>
            <person name="Rosso M.N."/>
            <person name="Martin F."/>
        </authorList>
    </citation>
    <scope>NUCLEOTIDE SEQUENCE [LARGE SCALE GENOMIC DNA]</scope>
    <source>
        <strain evidence="11 12">CIRM-BRFM 2984</strain>
    </source>
</reference>
<sequence length="426" mass="46174">MAVVRETLRGADRWFVGQRHAMGFLSVDLSSRLSLPTLTALASQRLLPIPRLSQRIVALPNQAPHFETCPAVDLKAHIREQHVNSEEELRSVLDDKMSTPVDLDGGDRPPWDITLLQRGDGKGSMLFWRVHHGVADAASITTLLEQLADPEATSSSSSSSTPTPPPKPKTASKAGIISNILDFVRNAVPPLAPLYSLKRAHPARLTSLASLQNPPTLPTLKSIARRNGGGTLNDVLVAAVSGALRRYMLAHNDDPSSIPVMAGIAVGGTRPPPTKANIVTLGNFFGFVTIRLPTHLSTVAARYADVRTTMDRVKKGWRGRIGEVSYNLAGYMSPARRQKALDDGRAREVTTIITNITGPAKTLFIGGLEVVDLRMHASVWQTIGVMVAAYSYRGKVNVSISADRELVKPEEICRGVESEVEDMLKA</sequence>
<comment type="pathway">
    <text evidence="2">Lipid metabolism.</text>
</comment>
<feature type="region of interest" description="Disordered" evidence="8">
    <location>
        <begin position="148"/>
        <end position="172"/>
    </location>
</feature>
<dbReference type="PANTHER" id="PTHR31650:SF1">
    <property type="entry name" value="WAX ESTER SYNTHASE_DIACYLGLYCEROL ACYLTRANSFERASE 4-RELATED"/>
    <property type="match status" value="1"/>
</dbReference>
<comment type="caution">
    <text evidence="11">The sequence shown here is derived from an EMBL/GenBank/DDBJ whole genome shotgun (WGS) entry which is preliminary data.</text>
</comment>
<evidence type="ECO:0000259" key="9">
    <source>
        <dbReference type="Pfam" id="PF03007"/>
    </source>
</evidence>
<proteinExistence type="inferred from homology"/>
<keyword evidence="12" id="KW-1185">Reference proteome</keyword>
<dbReference type="AlphaFoldDB" id="A0AAW0CQL2"/>
<evidence type="ECO:0000256" key="5">
    <source>
        <dbReference type="ARBA" id="ARBA00024360"/>
    </source>
</evidence>
<comment type="pathway">
    <text evidence="1">Glycerolipid metabolism; triacylglycerol biosynthesis.</text>
</comment>
<dbReference type="GO" id="GO:0047196">
    <property type="term" value="F:long-chain-alcohol O-fatty-acyltransferase activity"/>
    <property type="evidence" value="ECO:0007669"/>
    <property type="project" value="UniProtKB-EC"/>
</dbReference>
<feature type="domain" description="O-acyltransferase WSD1 C-terminal" evidence="10">
    <location>
        <begin position="282"/>
        <end position="423"/>
    </location>
</feature>
<dbReference type="Gene3D" id="3.30.559.10">
    <property type="entry name" value="Chloramphenicol acetyltransferase-like domain"/>
    <property type="match status" value="1"/>
</dbReference>